<dbReference type="Gene3D" id="2.60.40.790">
    <property type="match status" value="1"/>
</dbReference>
<dbReference type="EMBL" id="JARBHA010000004">
    <property type="protein sequence ID" value="KAJ9702071.1"/>
    <property type="molecule type" value="Genomic_DNA"/>
</dbReference>
<evidence type="ECO:0000256" key="4">
    <source>
        <dbReference type="PROSITE-ProRule" id="PRU00285"/>
    </source>
</evidence>
<dbReference type="SUPFAM" id="SSF49764">
    <property type="entry name" value="HSP20-like chaperones"/>
    <property type="match status" value="1"/>
</dbReference>
<comment type="similarity">
    <text evidence="4 5">Belongs to the small heat shock protein (HSP20) family.</text>
</comment>
<dbReference type="AlphaFoldDB" id="A0AA39DXW6"/>
<dbReference type="InterPro" id="IPR008978">
    <property type="entry name" value="HSP20-like_chaperone"/>
</dbReference>
<evidence type="ECO:0000256" key="5">
    <source>
        <dbReference type="RuleBase" id="RU003616"/>
    </source>
</evidence>
<dbReference type="FunFam" id="2.60.40.790:FF:000010">
    <property type="entry name" value="17.3 kDa class II heat shock protein-like"/>
    <property type="match status" value="1"/>
</dbReference>
<evidence type="ECO:0000313" key="8">
    <source>
        <dbReference type="EMBL" id="KAJ9702071.1"/>
    </source>
</evidence>
<evidence type="ECO:0000256" key="1">
    <source>
        <dbReference type="ARBA" id="ARBA00004496"/>
    </source>
</evidence>
<dbReference type="GO" id="GO:0005737">
    <property type="term" value="C:cytoplasm"/>
    <property type="evidence" value="ECO:0007669"/>
    <property type="project" value="UniProtKB-SubCell"/>
</dbReference>
<dbReference type="PANTHER" id="PTHR11527">
    <property type="entry name" value="HEAT-SHOCK PROTEIN 20 FAMILY MEMBER"/>
    <property type="match status" value="1"/>
</dbReference>
<reference evidence="8 9" key="1">
    <citation type="journal article" date="2023" name="BMC Biotechnol.">
        <title>Vitis rotundifolia cv Carlos genome sequencing.</title>
        <authorList>
            <person name="Huff M."/>
            <person name="Hulse-Kemp A."/>
            <person name="Scheffler B."/>
            <person name="Youngblood R."/>
            <person name="Simpson S."/>
            <person name="Babiker E."/>
            <person name="Staton M."/>
        </authorList>
    </citation>
    <scope>NUCLEOTIDE SEQUENCE [LARGE SCALE GENOMIC DNA]</scope>
    <source>
        <tissue evidence="8">Leaf</tissue>
    </source>
</reference>
<evidence type="ECO:0000256" key="6">
    <source>
        <dbReference type="SAM" id="MobiDB-lite"/>
    </source>
</evidence>
<dbReference type="Proteomes" id="UP001168098">
    <property type="component" value="Unassembled WGS sequence"/>
</dbReference>
<dbReference type="PROSITE" id="PS01031">
    <property type="entry name" value="SHSP"/>
    <property type="match status" value="1"/>
</dbReference>
<sequence>MDLRIMGLDSSMLSALHDMIDMYEEPKTQHPSRAYVRDHKAMNATQADVKEYPNSYVFVVDMPGLKPDQIKVQIEEPNTLVVFGERKQEKEKDEKEGVKFLRMERRLGKFLKTFMLPENANPEAISAVNQDGVLTVTVEKKPPPEPKKAKSIEVKVGG</sequence>
<comment type="subcellular location">
    <subcellularLocation>
        <location evidence="1">Cytoplasm</location>
    </subcellularLocation>
</comment>
<proteinExistence type="inferred from homology"/>
<dbReference type="CDD" id="cd06464">
    <property type="entry name" value="ACD_sHsps-like"/>
    <property type="match status" value="1"/>
</dbReference>
<gene>
    <name evidence="8" type="ORF">PVL29_004017</name>
</gene>
<keyword evidence="3" id="KW-0346">Stress response</keyword>
<evidence type="ECO:0000256" key="2">
    <source>
        <dbReference type="ARBA" id="ARBA00022490"/>
    </source>
</evidence>
<evidence type="ECO:0000256" key="3">
    <source>
        <dbReference type="ARBA" id="ARBA00023016"/>
    </source>
</evidence>
<comment type="caution">
    <text evidence="8">The sequence shown here is derived from an EMBL/GenBank/DDBJ whole genome shotgun (WGS) entry which is preliminary data.</text>
</comment>
<evidence type="ECO:0000259" key="7">
    <source>
        <dbReference type="PROSITE" id="PS01031"/>
    </source>
</evidence>
<dbReference type="InterPro" id="IPR002068">
    <property type="entry name" value="A-crystallin/Hsp20_dom"/>
</dbReference>
<accession>A0AA39DXW6</accession>
<feature type="region of interest" description="Disordered" evidence="6">
    <location>
        <begin position="138"/>
        <end position="158"/>
    </location>
</feature>
<organism evidence="8 9">
    <name type="scientific">Vitis rotundifolia</name>
    <name type="common">Muscadine grape</name>
    <dbReference type="NCBI Taxonomy" id="103349"/>
    <lineage>
        <taxon>Eukaryota</taxon>
        <taxon>Viridiplantae</taxon>
        <taxon>Streptophyta</taxon>
        <taxon>Embryophyta</taxon>
        <taxon>Tracheophyta</taxon>
        <taxon>Spermatophyta</taxon>
        <taxon>Magnoliopsida</taxon>
        <taxon>eudicotyledons</taxon>
        <taxon>Gunneridae</taxon>
        <taxon>Pentapetalae</taxon>
        <taxon>rosids</taxon>
        <taxon>Vitales</taxon>
        <taxon>Vitaceae</taxon>
        <taxon>Viteae</taxon>
        <taxon>Vitis</taxon>
    </lineage>
</organism>
<dbReference type="Pfam" id="PF00011">
    <property type="entry name" value="HSP20"/>
    <property type="match status" value="1"/>
</dbReference>
<keyword evidence="2" id="KW-0963">Cytoplasm</keyword>
<keyword evidence="9" id="KW-1185">Reference proteome</keyword>
<feature type="domain" description="SHSP" evidence="7">
    <location>
        <begin position="38"/>
        <end position="155"/>
    </location>
</feature>
<evidence type="ECO:0000313" key="9">
    <source>
        <dbReference type="Proteomes" id="UP001168098"/>
    </source>
</evidence>
<dbReference type="GO" id="GO:0006950">
    <property type="term" value="P:response to stress"/>
    <property type="evidence" value="ECO:0007669"/>
    <property type="project" value="UniProtKB-ARBA"/>
</dbReference>
<protein>
    <recommendedName>
        <fullName evidence="7">SHSP domain-containing protein</fullName>
    </recommendedName>
</protein>
<name>A0AA39DXW6_VITRO</name>
<dbReference type="InterPro" id="IPR031107">
    <property type="entry name" value="Small_HSP"/>
</dbReference>